<organism evidence="1 2">
    <name type="scientific">Grifola frondosa</name>
    <name type="common">Maitake</name>
    <name type="synonym">Polyporus frondosus</name>
    <dbReference type="NCBI Taxonomy" id="5627"/>
    <lineage>
        <taxon>Eukaryota</taxon>
        <taxon>Fungi</taxon>
        <taxon>Dikarya</taxon>
        <taxon>Basidiomycota</taxon>
        <taxon>Agaricomycotina</taxon>
        <taxon>Agaricomycetes</taxon>
        <taxon>Polyporales</taxon>
        <taxon>Grifolaceae</taxon>
        <taxon>Grifola</taxon>
    </lineage>
</organism>
<protein>
    <submittedName>
        <fullName evidence="1">Uncharacterized protein</fullName>
    </submittedName>
</protein>
<reference evidence="1 2" key="1">
    <citation type="submission" date="2016-03" db="EMBL/GenBank/DDBJ databases">
        <title>Whole genome sequencing of Grifola frondosa 9006-11.</title>
        <authorList>
            <person name="Min B."/>
            <person name="Park H."/>
            <person name="Kim J.-G."/>
            <person name="Cho H."/>
            <person name="Oh Y.-L."/>
            <person name="Kong W.-S."/>
            <person name="Choi I.-G."/>
        </authorList>
    </citation>
    <scope>NUCLEOTIDE SEQUENCE [LARGE SCALE GENOMIC DNA]</scope>
    <source>
        <strain evidence="1 2">9006-11</strain>
    </source>
</reference>
<sequence length="69" mass="7948">MDVQHSTPWHTEEVRGGVDGVRVLRGRLVLNRNLEDDAAVISLHLKHVKLTERTALKFPTFLESSEKWQ</sequence>
<proteinExistence type="predicted"/>
<evidence type="ECO:0000313" key="1">
    <source>
        <dbReference type="EMBL" id="OBZ69441.1"/>
    </source>
</evidence>
<dbReference type="EMBL" id="LUGG01000017">
    <property type="protein sequence ID" value="OBZ69441.1"/>
    <property type="molecule type" value="Genomic_DNA"/>
</dbReference>
<keyword evidence="2" id="KW-1185">Reference proteome</keyword>
<accession>A0A1C7LXN5</accession>
<comment type="caution">
    <text evidence="1">The sequence shown here is derived from an EMBL/GenBank/DDBJ whole genome shotgun (WGS) entry which is preliminary data.</text>
</comment>
<dbReference type="Proteomes" id="UP000092993">
    <property type="component" value="Unassembled WGS sequence"/>
</dbReference>
<dbReference type="AlphaFoldDB" id="A0A1C7LXN5"/>
<evidence type="ECO:0000313" key="2">
    <source>
        <dbReference type="Proteomes" id="UP000092993"/>
    </source>
</evidence>
<gene>
    <name evidence="1" type="ORF">A0H81_10663</name>
</gene>
<name>A0A1C7LXN5_GRIFR</name>